<organism evidence="1 2">
    <name type="scientific">Solitalea longa</name>
    <dbReference type="NCBI Taxonomy" id="2079460"/>
    <lineage>
        <taxon>Bacteria</taxon>
        <taxon>Pseudomonadati</taxon>
        <taxon>Bacteroidota</taxon>
        <taxon>Sphingobacteriia</taxon>
        <taxon>Sphingobacteriales</taxon>
        <taxon>Sphingobacteriaceae</taxon>
        <taxon>Solitalea</taxon>
    </lineage>
</organism>
<gene>
    <name evidence="1" type="ORF">C3K47_18805</name>
</gene>
<name>A0A2S4ZXB3_9SPHI</name>
<evidence type="ECO:0000313" key="2">
    <source>
        <dbReference type="Proteomes" id="UP000236893"/>
    </source>
</evidence>
<keyword evidence="2" id="KW-1185">Reference proteome</keyword>
<protein>
    <submittedName>
        <fullName evidence="1">Uncharacterized protein</fullName>
    </submittedName>
</protein>
<reference evidence="1 2" key="1">
    <citation type="submission" date="2018-01" db="EMBL/GenBank/DDBJ databases">
        <authorList>
            <person name="Gaut B.S."/>
            <person name="Morton B.R."/>
            <person name="Clegg M.T."/>
            <person name="Duvall M.R."/>
        </authorList>
    </citation>
    <scope>NUCLEOTIDE SEQUENCE [LARGE SCALE GENOMIC DNA]</scope>
    <source>
        <strain evidence="1 2">HR-AV</strain>
    </source>
</reference>
<sequence length="76" mass="8923">MIWLLTPFLFNHSLIHSFILSFSHSVIHSFILSFSHSVIQSFILSFSHSVIHSFLKVLCQHFLQRLPWSNKARIQS</sequence>
<dbReference type="Proteomes" id="UP000236893">
    <property type="component" value="Unassembled WGS sequence"/>
</dbReference>
<proteinExistence type="predicted"/>
<dbReference type="AlphaFoldDB" id="A0A2S4ZXB3"/>
<evidence type="ECO:0000313" key="1">
    <source>
        <dbReference type="EMBL" id="POY34689.1"/>
    </source>
</evidence>
<accession>A0A2S4ZXB3</accession>
<dbReference type="EMBL" id="PQVF01000020">
    <property type="protein sequence ID" value="POY34689.1"/>
    <property type="molecule type" value="Genomic_DNA"/>
</dbReference>
<comment type="caution">
    <text evidence="1">The sequence shown here is derived from an EMBL/GenBank/DDBJ whole genome shotgun (WGS) entry which is preliminary data.</text>
</comment>